<feature type="binding site" evidence="10">
    <location>
        <position position="89"/>
    </location>
    <ligand>
        <name>Zn(2+)</name>
        <dbReference type="ChEBI" id="CHEBI:29105"/>
    </ligand>
</feature>
<feature type="binding site" evidence="10">
    <location>
        <position position="130"/>
    </location>
    <ligand>
        <name>Zn(2+)</name>
        <dbReference type="ChEBI" id="CHEBI:29105"/>
    </ligand>
</feature>
<keyword evidence="5 10" id="KW-0479">Metal-binding</keyword>
<dbReference type="CDD" id="cd07153">
    <property type="entry name" value="Fur_like"/>
    <property type="match status" value="1"/>
</dbReference>
<comment type="caution">
    <text evidence="12">The sequence shown here is derived from an EMBL/GenBank/DDBJ whole genome shotgun (WGS) entry which is preliminary data.</text>
</comment>
<evidence type="ECO:0000256" key="7">
    <source>
        <dbReference type="ARBA" id="ARBA00023015"/>
    </source>
</evidence>
<feature type="binding site" evidence="10">
    <location>
        <position position="127"/>
    </location>
    <ligand>
        <name>Zn(2+)</name>
        <dbReference type="ChEBI" id="CHEBI:29105"/>
    </ligand>
</feature>
<evidence type="ECO:0000256" key="2">
    <source>
        <dbReference type="ARBA" id="ARBA00007957"/>
    </source>
</evidence>
<dbReference type="AlphaFoldDB" id="A0A9X4GZD2"/>
<gene>
    <name evidence="12" type="ORF">L7E55_09805</name>
</gene>
<keyword evidence="6 10" id="KW-0862">Zinc</keyword>
<dbReference type="InterPro" id="IPR002481">
    <property type="entry name" value="FUR"/>
</dbReference>
<dbReference type="GO" id="GO:1900376">
    <property type="term" value="P:regulation of secondary metabolite biosynthetic process"/>
    <property type="evidence" value="ECO:0007669"/>
    <property type="project" value="TreeGrafter"/>
</dbReference>
<evidence type="ECO:0000256" key="6">
    <source>
        <dbReference type="ARBA" id="ARBA00022833"/>
    </source>
</evidence>
<dbReference type="Gene3D" id="3.30.1490.190">
    <property type="match status" value="1"/>
</dbReference>
<dbReference type="Proteomes" id="UP001154312">
    <property type="component" value="Unassembled WGS sequence"/>
</dbReference>
<dbReference type="FunFam" id="1.10.10.10:FF:000007">
    <property type="entry name" value="Ferric uptake regulation protein"/>
    <property type="match status" value="1"/>
</dbReference>
<keyword evidence="9" id="KW-0804">Transcription</keyword>
<evidence type="ECO:0000256" key="5">
    <source>
        <dbReference type="ARBA" id="ARBA00022723"/>
    </source>
</evidence>
<keyword evidence="4" id="KW-0678">Repressor</keyword>
<evidence type="ECO:0000256" key="4">
    <source>
        <dbReference type="ARBA" id="ARBA00022491"/>
    </source>
</evidence>
<organism evidence="12 13">
    <name type="scientific">Pelotomaculum isophthalicicum JI</name>
    <dbReference type="NCBI Taxonomy" id="947010"/>
    <lineage>
        <taxon>Bacteria</taxon>
        <taxon>Bacillati</taxon>
        <taxon>Bacillota</taxon>
        <taxon>Clostridia</taxon>
        <taxon>Eubacteriales</taxon>
        <taxon>Desulfotomaculaceae</taxon>
        <taxon>Pelotomaculum</taxon>
    </lineage>
</organism>
<dbReference type="RefSeq" id="WP_277443990.1">
    <property type="nucleotide sequence ID" value="NZ_JAKOAV010000017.1"/>
</dbReference>
<evidence type="ECO:0000256" key="9">
    <source>
        <dbReference type="ARBA" id="ARBA00023163"/>
    </source>
</evidence>
<keyword evidence="3" id="KW-0963">Cytoplasm</keyword>
<dbReference type="GO" id="GO:0005737">
    <property type="term" value="C:cytoplasm"/>
    <property type="evidence" value="ECO:0007669"/>
    <property type="project" value="UniProtKB-SubCell"/>
</dbReference>
<name>A0A9X4GZD2_9FIRM</name>
<evidence type="ECO:0000256" key="1">
    <source>
        <dbReference type="ARBA" id="ARBA00004496"/>
    </source>
</evidence>
<evidence type="ECO:0000313" key="13">
    <source>
        <dbReference type="Proteomes" id="UP001154312"/>
    </source>
</evidence>
<dbReference type="Gene3D" id="1.10.10.10">
    <property type="entry name" value="Winged helix-like DNA-binding domain superfamily/Winged helix DNA-binding domain"/>
    <property type="match status" value="1"/>
</dbReference>
<comment type="similarity">
    <text evidence="2">Belongs to the Fur family.</text>
</comment>
<comment type="subcellular location">
    <subcellularLocation>
        <location evidence="1">Cytoplasm</location>
    </subcellularLocation>
</comment>
<dbReference type="PANTHER" id="PTHR33202">
    <property type="entry name" value="ZINC UPTAKE REGULATION PROTEIN"/>
    <property type="match status" value="1"/>
</dbReference>
<dbReference type="GO" id="GO:0003700">
    <property type="term" value="F:DNA-binding transcription factor activity"/>
    <property type="evidence" value="ECO:0007669"/>
    <property type="project" value="InterPro"/>
</dbReference>
<evidence type="ECO:0000256" key="10">
    <source>
        <dbReference type="PIRSR" id="PIRSR602481-1"/>
    </source>
</evidence>
<dbReference type="Pfam" id="PF01475">
    <property type="entry name" value="FUR"/>
    <property type="match status" value="1"/>
</dbReference>
<dbReference type="EMBL" id="JAKOAV010000017">
    <property type="protein sequence ID" value="MDF9408647.1"/>
    <property type="molecule type" value="Genomic_DNA"/>
</dbReference>
<evidence type="ECO:0000313" key="12">
    <source>
        <dbReference type="EMBL" id="MDF9408647.1"/>
    </source>
</evidence>
<feature type="binding site" evidence="11">
    <location>
        <position position="104"/>
    </location>
    <ligand>
        <name>Fe cation</name>
        <dbReference type="ChEBI" id="CHEBI:24875"/>
    </ligand>
</feature>
<keyword evidence="7" id="KW-0805">Transcription regulation</keyword>
<feature type="binding site" evidence="10">
    <location>
        <position position="92"/>
    </location>
    <ligand>
        <name>Zn(2+)</name>
        <dbReference type="ChEBI" id="CHEBI:29105"/>
    </ligand>
</feature>
<dbReference type="PANTHER" id="PTHR33202:SF8">
    <property type="entry name" value="PEROXIDE-RESPONSIVE REPRESSOR PERR"/>
    <property type="match status" value="1"/>
</dbReference>
<evidence type="ECO:0000256" key="11">
    <source>
        <dbReference type="PIRSR" id="PIRSR602481-2"/>
    </source>
</evidence>
<keyword evidence="11" id="KW-0408">Iron</keyword>
<dbReference type="GO" id="GO:0000976">
    <property type="term" value="F:transcription cis-regulatory region binding"/>
    <property type="evidence" value="ECO:0007669"/>
    <property type="project" value="TreeGrafter"/>
</dbReference>
<protein>
    <submittedName>
        <fullName evidence="12">Transcriptional repressor</fullName>
    </submittedName>
</protein>
<dbReference type="SUPFAM" id="SSF46785">
    <property type="entry name" value="Winged helix' DNA-binding domain"/>
    <property type="match status" value="1"/>
</dbReference>
<dbReference type="GO" id="GO:0045892">
    <property type="term" value="P:negative regulation of DNA-templated transcription"/>
    <property type="evidence" value="ECO:0007669"/>
    <property type="project" value="TreeGrafter"/>
</dbReference>
<dbReference type="InterPro" id="IPR036388">
    <property type="entry name" value="WH-like_DNA-bd_sf"/>
</dbReference>
<comment type="cofactor">
    <cofactor evidence="11">
        <name>Mn(2+)</name>
        <dbReference type="ChEBI" id="CHEBI:29035"/>
    </cofactor>
    <cofactor evidence="11">
        <name>Fe(2+)</name>
        <dbReference type="ChEBI" id="CHEBI:29033"/>
    </cofactor>
    <text evidence="11">Binds 1 Mn(2+) or Fe(2+) ion per subunit.</text>
</comment>
<evidence type="ECO:0000256" key="8">
    <source>
        <dbReference type="ARBA" id="ARBA00023125"/>
    </source>
</evidence>
<dbReference type="InterPro" id="IPR036390">
    <property type="entry name" value="WH_DNA-bd_sf"/>
</dbReference>
<reference evidence="12" key="1">
    <citation type="submission" date="2022-02" db="EMBL/GenBank/DDBJ databases">
        <authorList>
            <person name="Leng L."/>
        </authorList>
    </citation>
    <scope>NUCLEOTIDE SEQUENCE</scope>
    <source>
        <strain evidence="12">JI</strain>
    </source>
</reference>
<keyword evidence="8" id="KW-0238">DNA-binding</keyword>
<evidence type="ECO:0000256" key="3">
    <source>
        <dbReference type="ARBA" id="ARBA00022490"/>
    </source>
</evidence>
<sequence>MVIKKLKKMGLKLTPQRLAILNLLEGNTKHPSAEEIYKQLKPQYPSLSLATVYNTLEMLARAGELQEIRIKADKRHFDPNPNPHSHFLCRICESVHDLDAGLLEIQAPININGYLVEGFTLYFHGVCPGCLEKDRGGNR</sequence>
<keyword evidence="13" id="KW-1185">Reference proteome</keyword>
<comment type="cofactor">
    <cofactor evidence="10">
        <name>Zn(2+)</name>
        <dbReference type="ChEBI" id="CHEBI:29105"/>
    </cofactor>
    <text evidence="10">Binds 1 zinc ion per subunit.</text>
</comment>
<proteinExistence type="inferred from homology"/>
<dbReference type="GO" id="GO:0008270">
    <property type="term" value="F:zinc ion binding"/>
    <property type="evidence" value="ECO:0007669"/>
    <property type="project" value="TreeGrafter"/>
</dbReference>
<dbReference type="InterPro" id="IPR043135">
    <property type="entry name" value="Fur_C"/>
</dbReference>
<accession>A0A9X4GZD2</accession>